<dbReference type="InterPro" id="IPR025066">
    <property type="entry name" value="CCDC174-like"/>
</dbReference>
<feature type="compositionally biased region" description="Basic and acidic residues" evidence="2">
    <location>
        <begin position="547"/>
        <end position="556"/>
    </location>
</feature>
<reference evidence="4" key="1">
    <citation type="submission" date="2021-10" db="EMBL/GenBank/DDBJ databases">
        <title>Tropical sea cucumber genome reveals ecological adaptation and Cuvierian tubules defense mechanism.</title>
        <authorList>
            <person name="Chen T."/>
        </authorList>
    </citation>
    <scope>NUCLEOTIDE SEQUENCE</scope>
    <source>
        <strain evidence="4">Nanhai2018</strain>
        <tissue evidence="4">Muscle</tissue>
    </source>
</reference>
<feature type="compositionally biased region" description="Basic and acidic residues" evidence="2">
    <location>
        <begin position="185"/>
        <end position="205"/>
    </location>
</feature>
<feature type="compositionally biased region" description="Basic and acidic residues" evidence="2">
    <location>
        <begin position="63"/>
        <end position="81"/>
    </location>
</feature>
<feature type="compositionally biased region" description="Basic and acidic residues" evidence="2">
    <location>
        <begin position="468"/>
        <end position="498"/>
    </location>
</feature>
<dbReference type="OrthoDB" id="333551at2759"/>
<feature type="region of interest" description="Disordered" evidence="2">
    <location>
        <begin position="28"/>
        <end position="81"/>
    </location>
</feature>
<proteinExistence type="predicted"/>
<feature type="compositionally biased region" description="Polar residues" evidence="2">
    <location>
        <begin position="50"/>
        <end position="62"/>
    </location>
</feature>
<feature type="compositionally biased region" description="Basic and acidic residues" evidence="2">
    <location>
        <begin position="121"/>
        <end position="130"/>
    </location>
</feature>
<feature type="region of interest" description="Disordered" evidence="2">
    <location>
        <begin position="121"/>
        <end position="169"/>
    </location>
</feature>
<dbReference type="PANTHER" id="PTHR15885:SF1">
    <property type="entry name" value="COILED-COIL DOMAIN-CONTAINING PROTEIN 174"/>
    <property type="match status" value="1"/>
</dbReference>
<dbReference type="AlphaFoldDB" id="A0A9Q1CT16"/>
<feature type="compositionally biased region" description="Polar residues" evidence="2">
    <location>
        <begin position="526"/>
        <end position="540"/>
    </location>
</feature>
<evidence type="ECO:0000313" key="5">
    <source>
        <dbReference type="Proteomes" id="UP001152320"/>
    </source>
</evidence>
<dbReference type="Pfam" id="PF25449">
    <property type="entry name" value="CCDC174_GRSR"/>
    <property type="match status" value="1"/>
</dbReference>
<dbReference type="InterPro" id="IPR057464">
    <property type="entry name" value="CCDC174_GRSR"/>
</dbReference>
<dbReference type="Proteomes" id="UP001152320">
    <property type="component" value="Chromosome 1"/>
</dbReference>
<feature type="compositionally biased region" description="Basic and acidic residues" evidence="2">
    <location>
        <begin position="368"/>
        <end position="400"/>
    </location>
</feature>
<keyword evidence="5" id="KW-1185">Reference proteome</keyword>
<organism evidence="4 5">
    <name type="scientific">Holothuria leucospilota</name>
    <name type="common">Black long sea cucumber</name>
    <name type="synonym">Mertensiothuria leucospilota</name>
    <dbReference type="NCBI Taxonomy" id="206669"/>
    <lineage>
        <taxon>Eukaryota</taxon>
        <taxon>Metazoa</taxon>
        <taxon>Echinodermata</taxon>
        <taxon>Eleutherozoa</taxon>
        <taxon>Echinozoa</taxon>
        <taxon>Holothuroidea</taxon>
        <taxon>Aspidochirotacea</taxon>
        <taxon>Aspidochirotida</taxon>
        <taxon>Holothuriidae</taxon>
        <taxon>Holothuria</taxon>
    </lineage>
</organism>
<name>A0A9Q1CT16_HOLLE</name>
<feature type="compositionally biased region" description="Basic and acidic residues" evidence="2">
    <location>
        <begin position="436"/>
        <end position="458"/>
    </location>
</feature>
<feature type="compositionally biased region" description="Basic and acidic residues" evidence="2">
    <location>
        <begin position="28"/>
        <end position="45"/>
    </location>
</feature>
<dbReference type="Pfam" id="PF13300">
    <property type="entry name" value="DUF4078"/>
    <property type="match status" value="1"/>
</dbReference>
<feature type="region of interest" description="Disordered" evidence="2">
    <location>
        <begin position="608"/>
        <end position="627"/>
    </location>
</feature>
<keyword evidence="1" id="KW-0175">Coiled coil</keyword>
<accession>A0A9Q1CT16</accession>
<feature type="region of interest" description="Disordered" evidence="2">
    <location>
        <begin position="368"/>
        <end position="597"/>
    </location>
</feature>
<comment type="caution">
    <text evidence="4">The sequence shown here is derived from an EMBL/GenBank/DDBJ whole genome shotgun (WGS) entry which is preliminary data.</text>
</comment>
<evidence type="ECO:0000256" key="2">
    <source>
        <dbReference type="SAM" id="MobiDB-lite"/>
    </source>
</evidence>
<evidence type="ECO:0000259" key="3">
    <source>
        <dbReference type="Pfam" id="PF25449"/>
    </source>
</evidence>
<evidence type="ECO:0000256" key="1">
    <source>
        <dbReference type="ARBA" id="ARBA00023054"/>
    </source>
</evidence>
<dbReference type="EMBL" id="JAIZAY010000001">
    <property type="protein sequence ID" value="KAJ8049939.1"/>
    <property type="molecule type" value="Genomic_DNA"/>
</dbReference>
<protein>
    <recommendedName>
        <fullName evidence="3">CCDC174 alpha/beta GRSR domain-containing protein</fullName>
    </recommendedName>
</protein>
<evidence type="ECO:0000313" key="4">
    <source>
        <dbReference type="EMBL" id="KAJ8049939.1"/>
    </source>
</evidence>
<gene>
    <name evidence="4" type="ORF">HOLleu_02908</name>
</gene>
<feature type="region of interest" description="Disordered" evidence="2">
    <location>
        <begin position="185"/>
        <end position="225"/>
    </location>
</feature>
<dbReference type="PANTHER" id="PTHR15885">
    <property type="entry name" value="COILED-COIL DOMAIN-CONTAINING PROTEIN 174"/>
    <property type="match status" value="1"/>
</dbReference>
<feature type="region of interest" description="Disordered" evidence="2">
    <location>
        <begin position="303"/>
        <end position="354"/>
    </location>
</feature>
<sequence>MDKKKRIEVNSSSLVGLKAELIRKQEEFKREKLDKSSKGSRERPVPKKTSIWNKKNAGINSRNQKDAEELEKERNEIEKSRSMLEAKAKLYEQMTAGSSIPDEQTNSLFLVDFEKKQLDKLRESKKDAGGRKPAGQAGNSDEEEDVLAPDSEIAPPSNPEEEWVDYTDTLGRSRRCMKKDLPDLMKMDKNLHPEKFREESLKTDEDGTTPELMSSDMQRERMRKKWEQEEQELLERGQTSIHYQNVRFDEVRTHGVGYFDFAKDQETRDQQMNTLKFLRDETIDKRAKREELKAKRKAAMEARLEKVRQRKKMKAGLVEEPGLKEDGSSEKEMGEAEKMKNIEEEKPKVEEAVDPNWQRTLRLIEAAKKESQKATREWDVGKEPKAWADQRAKMRDERPAEFAPPTDYTPNSARKRGKIFNQSQKLSEGDSVPGKSENHPSWRHSNTREQLHGSKWEEPNFNNQRNYELGHDMATERFLSRQERSEDGRERDCSEQDVKTNSWSGESVKLDQHSLDVKDKELNRPLLQSSNSNVEDNSLGNGVGTSKLKEVSESVTDRGQSLPGGHEAQSSNQLTVDAETKEAVSGHRPAPLIRTENSKPIKFSIGIGNKRNDKVLPSSSNALETDEAEEIKRTLSFFRNQAS</sequence>
<feature type="compositionally biased region" description="Basic and acidic residues" evidence="2">
    <location>
        <begin position="321"/>
        <end position="351"/>
    </location>
</feature>
<feature type="compositionally biased region" description="Basic and acidic residues" evidence="2">
    <location>
        <begin position="508"/>
        <end position="523"/>
    </location>
</feature>
<dbReference type="GO" id="GO:0005634">
    <property type="term" value="C:nucleus"/>
    <property type="evidence" value="ECO:0007669"/>
    <property type="project" value="TreeGrafter"/>
</dbReference>
<feature type="domain" description="CCDC174 alpha/beta GRSR" evidence="3">
    <location>
        <begin position="163"/>
        <end position="191"/>
    </location>
</feature>